<comment type="caution">
    <text evidence="2">The sequence shown here is derived from an EMBL/GenBank/DDBJ whole genome shotgun (WGS) entry which is preliminary data.</text>
</comment>
<dbReference type="InterPro" id="IPR021354">
    <property type="entry name" value="DUF2975"/>
</dbReference>
<dbReference type="PATRIC" id="fig|999408.3.peg.4890"/>
<dbReference type="EMBL" id="AGYR01000054">
    <property type="protein sequence ID" value="ENZ09249.1"/>
    <property type="molecule type" value="Genomic_DNA"/>
</dbReference>
<feature type="transmembrane region" description="Helical" evidence="1">
    <location>
        <begin position="93"/>
        <end position="109"/>
    </location>
</feature>
<dbReference type="AlphaFoldDB" id="A0A0E2HID1"/>
<organism evidence="2 3">
    <name type="scientific">[Clostridium] clostridioforme 90A8</name>
    <dbReference type="NCBI Taxonomy" id="999408"/>
    <lineage>
        <taxon>Bacteria</taxon>
        <taxon>Bacillati</taxon>
        <taxon>Bacillota</taxon>
        <taxon>Clostridia</taxon>
        <taxon>Lachnospirales</taxon>
        <taxon>Lachnospiraceae</taxon>
        <taxon>Enterocloster</taxon>
    </lineage>
</organism>
<feature type="transmembrane region" description="Helical" evidence="1">
    <location>
        <begin position="12"/>
        <end position="33"/>
    </location>
</feature>
<protein>
    <recommendedName>
        <fullName evidence="4">DUF2975 domain-containing protein</fullName>
    </recommendedName>
</protein>
<sequence length="148" mass="16910">MNMRLVRFTKGLLDILFYVGMAITVAIPVLFHYVGMYIEKFRTYYVVQCVLYMASGVLALLLVLELRRMFATVLADDAFVMENAVSLKRMGKYSFLIAFLSILRLFVAFTPATAVIIIVFSIAGLFCFVLCLVFEQAIRYKQENDLTI</sequence>
<name>A0A0E2HID1_9FIRM</name>
<dbReference type="Proteomes" id="UP000013085">
    <property type="component" value="Unassembled WGS sequence"/>
</dbReference>
<gene>
    <name evidence="2" type="ORF">HMPREF1090_04547</name>
</gene>
<evidence type="ECO:0000313" key="3">
    <source>
        <dbReference type="Proteomes" id="UP000013085"/>
    </source>
</evidence>
<keyword evidence="1" id="KW-0472">Membrane</keyword>
<accession>A0A0E2HID1</accession>
<evidence type="ECO:0008006" key="4">
    <source>
        <dbReference type="Google" id="ProtNLM"/>
    </source>
</evidence>
<feature type="transmembrane region" description="Helical" evidence="1">
    <location>
        <begin position="115"/>
        <end position="134"/>
    </location>
</feature>
<keyword evidence="1" id="KW-0812">Transmembrane</keyword>
<keyword evidence="1" id="KW-1133">Transmembrane helix</keyword>
<dbReference type="RefSeq" id="WP_002584587.1">
    <property type="nucleotide sequence ID" value="NZ_KB850985.1"/>
</dbReference>
<feature type="transmembrane region" description="Helical" evidence="1">
    <location>
        <begin position="45"/>
        <end position="64"/>
    </location>
</feature>
<evidence type="ECO:0000313" key="2">
    <source>
        <dbReference type="EMBL" id="ENZ09249.1"/>
    </source>
</evidence>
<dbReference type="GeneID" id="57962835"/>
<proteinExistence type="predicted"/>
<dbReference type="Pfam" id="PF11188">
    <property type="entry name" value="DUF2975"/>
    <property type="match status" value="1"/>
</dbReference>
<dbReference type="HOGENOM" id="CLU_137810_1_0_9"/>
<reference evidence="2 3" key="1">
    <citation type="submission" date="2013-01" db="EMBL/GenBank/DDBJ databases">
        <title>The Genome Sequence of Clostridium clostridioforme 90A8.</title>
        <authorList>
            <consortium name="The Broad Institute Genome Sequencing Platform"/>
            <person name="Earl A."/>
            <person name="Ward D."/>
            <person name="Feldgarden M."/>
            <person name="Gevers D."/>
            <person name="Courvalin P."/>
            <person name="Lambert T."/>
            <person name="Walker B."/>
            <person name="Young S.K."/>
            <person name="Zeng Q."/>
            <person name="Gargeya S."/>
            <person name="Fitzgerald M."/>
            <person name="Haas B."/>
            <person name="Abouelleil A."/>
            <person name="Alvarado L."/>
            <person name="Arachchi H.M."/>
            <person name="Berlin A.M."/>
            <person name="Chapman S.B."/>
            <person name="Dewar J."/>
            <person name="Goldberg J."/>
            <person name="Griggs A."/>
            <person name="Gujja S."/>
            <person name="Hansen M."/>
            <person name="Howarth C."/>
            <person name="Imamovic A."/>
            <person name="Larimer J."/>
            <person name="McCowan C."/>
            <person name="Murphy C."/>
            <person name="Neiman D."/>
            <person name="Pearson M."/>
            <person name="Priest M."/>
            <person name="Roberts A."/>
            <person name="Saif S."/>
            <person name="Shea T."/>
            <person name="Sisk P."/>
            <person name="Sykes S."/>
            <person name="Wortman J."/>
            <person name="Nusbaum C."/>
            <person name="Birren B."/>
        </authorList>
    </citation>
    <scope>NUCLEOTIDE SEQUENCE [LARGE SCALE GENOMIC DNA]</scope>
    <source>
        <strain evidence="2 3">90A8</strain>
    </source>
</reference>
<evidence type="ECO:0000256" key="1">
    <source>
        <dbReference type="SAM" id="Phobius"/>
    </source>
</evidence>